<dbReference type="AlphaFoldDB" id="A0A7C9CLA5"/>
<evidence type="ECO:0000256" key="1">
    <source>
        <dbReference type="ARBA" id="ARBA00023125"/>
    </source>
</evidence>
<dbReference type="InterPro" id="IPR013955">
    <property type="entry name" value="Rep_factor-A_C"/>
</dbReference>
<reference evidence="4" key="1">
    <citation type="journal article" date="2013" name="J. Plant Res.">
        <title>Effect of fungi and light on seed germination of three Opuntia species from semiarid lands of central Mexico.</title>
        <authorList>
            <person name="Delgado-Sanchez P."/>
            <person name="Jimenez-Bremont J.F."/>
            <person name="Guerrero-Gonzalez Mde L."/>
            <person name="Flores J."/>
        </authorList>
    </citation>
    <scope>NUCLEOTIDE SEQUENCE</scope>
    <source>
        <tissue evidence="4">Cladode</tissue>
    </source>
</reference>
<dbReference type="EMBL" id="GISG01015842">
    <property type="protein sequence ID" value="MBA4617348.1"/>
    <property type="molecule type" value="Transcribed_RNA"/>
</dbReference>
<name>A0A7C9CLA5_OPUST</name>
<dbReference type="PANTHER" id="PTHR47165:SF4">
    <property type="entry name" value="OS03G0429900 PROTEIN"/>
    <property type="match status" value="1"/>
</dbReference>
<dbReference type="GO" id="GO:0003677">
    <property type="term" value="F:DNA binding"/>
    <property type="evidence" value="ECO:0007669"/>
    <property type="project" value="UniProtKB-KW"/>
</dbReference>
<accession>A0A7C9CLA5</accession>
<evidence type="ECO:0008006" key="5">
    <source>
        <dbReference type="Google" id="ProtNLM"/>
    </source>
</evidence>
<evidence type="ECO:0000259" key="2">
    <source>
        <dbReference type="Pfam" id="PF08646"/>
    </source>
</evidence>
<dbReference type="Gene3D" id="2.40.50.140">
    <property type="entry name" value="Nucleic acid-binding proteins"/>
    <property type="match status" value="3"/>
</dbReference>
<dbReference type="SUPFAM" id="SSF50249">
    <property type="entry name" value="Nucleic acid-binding proteins"/>
    <property type="match status" value="3"/>
</dbReference>
<feature type="domain" description="Replication factor A C-terminal" evidence="2">
    <location>
        <begin position="294"/>
        <end position="386"/>
    </location>
</feature>
<organism evidence="4">
    <name type="scientific">Opuntia streptacantha</name>
    <name type="common">Prickly pear cactus</name>
    <name type="synonym">Opuntia cardona</name>
    <dbReference type="NCBI Taxonomy" id="393608"/>
    <lineage>
        <taxon>Eukaryota</taxon>
        <taxon>Viridiplantae</taxon>
        <taxon>Streptophyta</taxon>
        <taxon>Embryophyta</taxon>
        <taxon>Tracheophyta</taxon>
        <taxon>Spermatophyta</taxon>
        <taxon>Magnoliopsida</taxon>
        <taxon>eudicotyledons</taxon>
        <taxon>Gunneridae</taxon>
        <taxon>Pentapetalae</taxon>
        <taxon>Caryophyllales</taxon>
        <taxon>Cactineae</taxon>
        <taxon>Cactaceae</taxon>
        <taxon>Opuntioideae</taxon>
        <taxon>Opuntia</taxon>
    </lineage>
</organism>
<dbReference type="Pfam" id="PF08646">
    <property type="entry name" value="Rep_fac-A_C"/>
    <property type="match status" value="1"/>
</dbReference>
<dbReference type="PANTHER" id="PTHR47165">
    <property type="entry name" value="OS03G0429900 PROTEIN"/>
    <property type="match status" value="1"/>
</dbReference>
<feature type="domain" description="Replication protein A OB" evidence="3">
    <location>
        <begin position="129"/>
        <end position="227"/>
    </location>
</feature>
<evidence type="ECO:0000313" key="4">
    <source>
        <dbReference type="EMBL" id="MBA4617348.1"/>
    </source>
</evidence>
<dbReference type="InterPro" id="IPR012340">
    <property type="entry name" value="NA-bd_OB-fold"/>
</dbReference>
<protein>
    <recommendedName>
        <fullName evidence="5">Replication protein A OB domain-containing protein</fullName>
    </recommendedName>
</protein>
<dbReference type="Pfam" id="PF16900">
    <property type="entry name" value="REPA_OB_2"/>
    <property type="match status" value="1"/>
</dbReference>
<dbReference type="InterPro" id="IPR031657">
    <property type="entry name" value="REPA_OB_2"/>
</dbReference>
<sequence length="428" mass="48160">MSPSKKLIGELTEKSGPCTLKVKIVQKLRPVCSPKKTKYQRYVMQDEKGDEISATVFGDDVDMYDKTINQHGQYEISNAKIKVVKKEYQRRPGQLEMQFTPYTTIRSLFGANDGESTVNYVALSSIVPNFDTTELHDVVGIALFLEPNRTVSKKDGSGDVNVRELVLFDDSVKHPMTISVWGDLAKNECERVSSLIESPTVIGITSLRVSNYKGFSLSTSLSTQFIFDPSGERPATLTQWAASNVDTLNSMRTRVLEARLSKIHPKLLKVVDLNSKKDDEIIAGEKVWLYGHIVEVESKGIRLYLGCDTCGQKTELDRGQQFTCKSNYCREKLRTSVPRMTLSFQFTDDTATVKLSAFTEDAQKILDTSADHMYGMGSEERDHFLREIGVELVKKAFYVEVAPAPGLVISHMLRWLLKRVSFDRPQGL</sequence>
<proteinExistence type="predicted"/>
<evidence type="ECO:0000259" key="3">
    <source>
        <dbReference type="Pfam" id="PF16900"/>
    </source>
</evidence>
<keyword evidence="1" id="KW-0238">DNA-binding</keyword>
<reference evidence="4" key="2">
    <citation type="submission" date="2020-07" db="EMBL/GenBank/DDBJ databases">
        <authorList>
            <person name="Vera ALvarez R."/>
            <person name="Arias-Moreno D.M."/>
            <person name="Jimenez-Jacinto V."/>
            <person name="Jimenez-Bremont J.F."/>
            <person name="Swaminathan K."/>
            <person name="Moose S.P."/>
            <person name="Guerrero-Gonzalez M.L."/>
            <person name="Marino-Ramirez L."/>
            <person name="Landsman D."/>
            <person name="Rodriguez-Kessler M."/>
            <person name="Delgado-Sanchez P."/>
        </authorList>
    </citation>
    <scope>NUCLEOTIDE SEQUENCE</scope>
    <source>
        <tissue evidence="4">Cladode</tissue>
    </source>
</reference>